<dbReference type="InterPro" id="IPR036230">
    <property type="entry name" value="LeuA_allosteric_dom_sf"/>
</dbReference>
<dbReference type="EMBL" id="ASJR01000011">
    <property type="protein sequence ID" value="ERP31651.1"/>
    <property type="molecule type" value="Genomic_DNA"/>
</dbReference>
<evidence type="ECO:0000256" key="5">
    <source>
        <dbReference type="ARBA" id="ARBA00022430"/>
    </source>
</evidence>
<comment type="function">
    <text evidence="11">Catalyzes the condensation of the acetyl group of acetyl-CoA with 3-methyl-2-oxobutanoate (2-ketoisovalerate) to form 3-carboxy-3-hydroxy-4-methylpentanoate (2-isopropylmalate).</text>
</comment>
<dbReference type="EC" id="2.3.3.13" evidence="3 11"/>
<dbReference type="STRING" id="1313304.CALK_1515"/>
<dbReference type="FunFam" id="1.10.238.260:FF:000001">
    <property type="entry name" value="2-isopropylmalate synthase"/>
    <property type="match status" value="1"/>
</dbReference>
<dbReference type="PROSITE" id="PS00815">
    <property type="entry name" value="AIPM_HOMOCIT_SYNTH_1"/>
    <property type="match status" value="1"/>
</dbReference>
<dbReference type="InterPro" id="IPR013785">
    <property type="entry name" value="Aldolase_TIM"/>
</dbReference>
<evidence type="ECO:0000256" key="11">
    <source>
        <dbReference type="HAMAP-Rule" id="MF_01025"/>
    </source>
</evidence>
<dbReference type="FunFam" id="3.20.20.70:FF:000010">
    <property type="entry name" value="2-isopropylmalate synthase"/>
    <property type="match status" value="1"/>
</dbReference>
<dbReference type="OrthoDB" id="9803573at2"/>
<keyword evidence="14" id="KW-1185">Reference proteome</keyword>
<dbReference type="SUPFAM" id="SSF110921">
    <property type="entry name" value="2-isopropylmalate synthase LeuA, allosteric (dimerisation) domain"/>
    <property type="match status" value="1"/>
</dbReference>
<comment type="pathway">
    <text evidence="1 11">Amino-acid biosynthesis; L-leucine biosynthesis; L-leucine from 3-methyl-2-oxobutanoate: step 1/4.</text>
</comment>
<dbReference type="GO" id="GO:0030145">
    <property type="term" value="F:manganese ion binding"/>
    <property type="evidence" value="ECO:0007669"/>
    <property type="project" value="UniProtKB-UniRule"/>
</dbReference>
<dbReference type="PATRIC" id="fig|1313304.3.peg.1447"/>
<keyword evidence="6 11" id="KW-0028">Amino-acid biosynthesis</keyword>
<evidence type="ECO:0000256" key="6">
    <source>
        <dbReference type="ARBA" id="ARBA00022605"/>
    </source>
</evidence>
<feature type="binding site" evidence="11">
    <location>
        <position position="202"/>
    </location>
    <ligand>
        <name>Mn(2+)</name>
        <dbReference type="ChEBI" id="CHEBI:29035"/>
    </ligand>
</feature>
<dbReference type="PANTHER" id="PTHR10277:SF9">
    <property type="entry name" value="2-ISOPROPYLMALATE SYNTHASE 1, CHLOROPLASTIC-RELATED"/>
    <property type="match status" value="1"/>
</dbReference>
<feature type="binding site" evidence="11">
    <location>
        <position position="204"/>
    </location>
    <ligand>
        <name>Mn(2+)</name>
        <dbReference type="ChEBI" id="CHEBI:29035"/>
    </ligand>
</feature>
<protein>
    <recommendedName>
        <fullName evidence="4 11">2-isopropylmalate synthase</fullName>
        <ecNumber evidence="3 11">2.3.3.13</ecNumber>
    </recommendedName>
    <alternativeName>
        <fullName evidence="11">Alpha-IPM synthase</fullName>
    </alternativeName>
    <alternativeName>
        <fullName evidence="11">Alpha-isopropylmalate synthase</fullName>
    </alternativeName>
</protein>
<dbReference type="InterPro" id="IPR050073">
    <property type="entry name" value="2-IPM_HCS-like"/>
</dbReference>
<dbReference type="Gene3D" id="3.30.160.270">
    <property type="match status" value="1"/>
</dbReference>
<dbReference type="HAMAP" id="MF_01025">
    <property type="entry name" value="LeuA_type1"/>
    <property type="match status" value="1"/>
</dbReference>
<evidence type="ECO:0000256" key="9">
    <source>
        <dbReference type="ARBA" id="ARBA00023211"/>
    </source>
</evidence>
<comment type="caution">
    <text evidence="13">The sequence shown here is derived from an EMBL/GenBank/DDBJ whole genome shotgun (WGS) entry which is preliminary data.</text>
</comment>
<evidence type="ECO:0000313" key="14">
    <source>
        <dbReference type="Proteomes" id="UP000017148"/>
    </source>
</evidence>
<dbReference type="Pfam" id="PF22617">
    <property type="entry name" value="HCS_D2"/>
    <property type="match status" value="1"/>
</dbReference>
<dbReference type="PROSITE" id="PS50991">
    <property type="entry name" value="PYR_CT"/>
    <property type="match status" value="1"/>
</dbReference>
<dbReference type="eggNOG" id="COG0119">
    <property type="taxonomic scope" value="Bacteria"/>
</dbReference>
<keyword evidence="9 11" id="KW-0464">Manganese</keyword>
<dbReference type="RefSeq" id="WP_022636970.1">
    <property type="nucleotide sequence ID" value="NZ_ASJR01000011.1"/>
</dbReference>
<dbReference type="Pfam" id="PF00682">
    <property type="entry name" value="HMGL-like"/>
    <property type="match status" value="1"/>
</dbReference>
<keyword evidence="5 11" id="KW-0432">Leucine biosynthesis</keyword>
<keyword evidence="8 11" id="KW-0479">Metal-binding</keyword>
<evidence type="ECO:0000256" key="2">
    <source>
        <dbReference type="ARBA" id="ARBA00009396"/>
    </source>
</evidence>
<dbReference type="InterPro" id="IPR013709">
    <property type="entry name" value="2-isopropylmalate_synth_dimer"/>
</dbReference>
<evidence type="ECO:0000256" key="3">
    <source>
        <dbReference type="ARBA" id="ARBA00012973"/>
    </source>
</evidence>
<dbReference type="Gene3D" id="1.10.238.260">
    <property type="match status" value="1"/>
</dbReference>
<feature type="binding site" evidence="11">
    <location>
        <position position="238"/>
    </location>
    <ligand>
        <name>Mn(2+)</name>
        <dbReference type="ChEBI" id="CHEBI:29035"/>
    </ligand>
</feature>
<dbReference type="UniPathway" id="UPA00048">
    <property type="reaction ID" value="UER00070"/>
</dbReference>
<keyword evidence="10 11" id="KW-0100">Branched-chain amino acid biosynthesis</keyword>
<feature type="region of interest" description="Regulatory domain" evidence="11">
    <location>
        <begin position="391"/>
        <end position="516"/>
    </location>
</feature>
<comment type="catalytic activity">
    <reaction evidence="11">
        <text>3-methyl-2-oxobutanoate + acetyl-CoA + H2O = (2S)-2-isopropylmalate + CoA + H(+)</text>
        <dbReference type="Rhea" id="RHEA:21524"/>
        <dbReference type="ChEBI" id="CHEBI:1178"/>
        <dbReference type="ChEBI" id="CHEBI:11851"/>
        <dbReference type="ChEBI" id="CHEBI:15377"/>
        <dbReference type="ChEBI" id="CHEBI:15378"/>
        <dbReference type="ChEBI" id="CHEBI:57287"/>
        <dbReference type="ChEBI" id="CHEBI:57288"/>
        <dbReference type="EC" id="2.3.3.13"/>
    </reaction>
</comment>
<dbReference type="Pfam" id="PF08502">
    <property type="entry name" value="LeuA_dimer"/>
    <property type="match status" value="1"/>
</dbReference>
<gene>
    <name evidence="11" type="primary">leuA</name>
    <name evidence="13" type="ORF">CALK_1515</name>
</gene>
<dbReference type="InterPro" id="IPR002034">
    <property type="entry name" value="AIPM/Hcit_synth_CS"/>
</dbReference>
<feature type="domain" description="Pyruvate carboxyltransferase" evidence="12">
    <location>
        <begin position="5"/>
        <end position="267"/>
    </location>
</feature>
<evidence type="ECO:0000313" key="13">
    <source>
        <dbReference type="EMBL" id="ERP31651.1"/>
    </source>
</evidence>
<comment type="subunit">
    <text evidence="11">Homodimer.</text>
</comment>
<dbReference type="GO" id="GO:0005829">
    <property type="term" value="C:cytosol"/>
    <property type="evidence" value="ECO:0007669"/>
    <property type="project" value="TreeGrafter"/>
</dbReference>
<organism evidence="13 14">
    <name type="scientific">Chitinivibrio alkaliphilus ACht1</name>
    <dbReference type="NCBI Taxonomy" id="1313304"/>
    <lineage>
        <taxon>Bacteria</taxon>
        <taxon>Pseudomonadati</taxon>
        <taxon>Fibrobacterota</taxon>
        <taxon>Chitinivibrionia</taxon>
        <taxon>Chitinivibrionales</taxon>
        <taxon>Chitinivibrionaceae</taxon>
        <taxon>Chitinivibrio</taxon>
    </lineage>
</organism>
<keyword evidence="7 11" id="KW-0808">Transferase</keyword>
<keyword evidence="11" id="KW-0963">Cytoplasm</keyword>
<dbReference type="GO" id="GO:0009098">
    <property type="term" value="P:L-leucine biosynthetic process"/>
    <property type="evidence" value="ECO:0007669"/>
    <property type="project" value="UniProtKB-UniRule"/>
</dbReference>
<dbReference type="InterPro" id="IPR005671">
    <property type="entry name" value="LeuA_bact_synth"/>
</dbReference>
<evidence type="ECO:0000256" key="10">
    <source>
        <dbReference type="ARBA" id="ARBA00023304"/>
    </source>
</evidence>
<dbReference type="GO" id="GO:0003852">
    <property type="term" value="F:2-isopropylmalate synthase activity"/>
    <property type="evidence" value="ECO:0007669"/>
    <property type="project" value="UniProtKB-UniRule"/>
</dbReference>
<dbReference type="NCBIfam" id="NF002086">
    <property type="entry name" value="PRK00915.1-3"/>
    <property type="match status" value="1"/>
</dbReference>
<accession>U7D7V2</accession>
<dbReference type="PROSITE" id="PS00816">
    <property type="entry name" value="AIPM_HOMOCIT_SYNTH_2"/>
    <property type="match status" value="1"/>
</dbReference>
<evidence type="ECO:0000259" key="12">
    <source>
        <dbReference type="PROSITE" id="PS50991"/>
    </source>
</evidence>
<dbReference type="SUPFAM" id="SSF51569">
    <property type="entry name" value="Aldolase"/>
    <property type="match status" value="1"/>
</dbReference>
<sequence>MSERVIIFDTTLRDGEQALSASLSLEHKLRIARQLERLGVDVIEAGFPVSSPEDFRSVKAIADTVTDSTVCGLSRAVKADIEACGAALKNAERSRIHTFVGTSPIHIHKKLRKTESAVIDLAREHVRFARNLCDEVEFSAEDACRTEPDFLCRIVEEAILAGATTINIPDTVGYVVPELYAQMVDDLMNRVPNIDQAVLSVHCHNDLGMATANSITAVKHGARQIECAMNGIGERAGNCALEEVVMTLATRQDYLPYECGVVTEEIMRTSKLVRDLCSMPVQPNKAVVGSSAFSHSSGIHQDGILKAQNTYEIMTPQSVGLKENVMNLTSRSGKHMVKNRLIELGYREDEFDIAEFYTRFIDLADKKGTVYNDDLIVLMELDGENVADVWHLDYYNISSGQVPTATIVLTDDAGHKHQEAAVGDGAVDAATKAINRIVRYDIAVMDFHLEAVTKGSEAIGKVRIDGTYDEQAYVGNGTSTDIVEASLRAYLDLVNKVARIIKVGRGNSPAGYSGQE</sequence>
<dbReference type="AlphaFoldDB" id="U7D7V2"/>
<name>U7D7V2_9BACT</name>
<evidence type="ECO:0000256" key="7">
    <source>
        <dbReference type="ARBA" id="ARBA00022679"/>
    </source>
</evidence>
<comment type="cofactor">
    <cofactor evidence="11">
        <name>Mn(2+)</name>
        <dbReference type="ChEBI" id="CHEBI:29035"/>
    </cofactor>
</comment>
<reference evidence="13 14" key="1">
    <citation type="journal article" date="2013" name="Environ. Microbiol.">
        <title>Genome analysis of Chitinivibrio alkaliphilus gen. nov., sp. nov., a novel extremely haloalkaliphilic anaerobic chitinolytic bacterium from the candidate phylum Termite Group 3.</title>
        <authorList>
            <person name="Sorokin D.Y."/>
            <person name="Gumerov V.M."/>
            <person name="Rakitin A.L."/>
            <person name="Beletsky A.V."/>
            <person name="Damste J.S."/>
            <person name="Muyzer G."/>
            <person name="Mardanov A.V."/>
            <person name="Ravin N.V."/>
        </authorList>
    </citation>
    <scope>NUCLEOTIDE SEQUENCE [LARGE SCALE GENOMIC DNA]</scope>
    <source>
        <strain evidence="13 14">ACht1</strain>
    </source>
</reference>
<dbReference type="Proteomes" id="UP000017148">
    <property type="component" value="Unassembled WGS sequence"/>
</dbReference>
<dbReference type="NCBIfam" id="TIGR00973">
    <property type="entry name" value="leuA_bact"/>
    <property type="match status" value="1"/>
</dbReference>
<proteinExistence type="inferred from homology"/>
<dbReference type="InterPro" id="IPR000891">
    <property type="entry name" value="PYR_CT"/>
</dbReference>
<feature type="binding site" evidence="11">
    <location>
        <position position="14"/>
    </location>
    <ligand>
        <name>Mn(2+)</name>
        <dbReference type="ChEBI" id="CHEBI:29035"/>
    </ligand>
</feature>
<evidence type="ECO:0000256" key="1">
    <source>
        <dbReference type="ARBA" id="ARBA00004689"/>
    </source>
</evidence>
<dbReference type="PANTHER" id="PTHR10277">
    <property type="entry name" value="HOMOCITRATE SYNTHASE-RELATED"/>
    <property type="match status" value="1"/>
</dbReference>
<evidence type="ECO:0000256" key="4">
    <source>
        <dbReference type="ARBA" id="ARBA00018198"/>
    </source>
</evidence>
<dbReference type="InterPro" id="IPR054691">
    <property type="entry name" value="LeuA/HCS_post-cat"/>
</dbReference>
<dbReference type="CDD" id="cd07940">
    <property type="entry name" value="DRE_TIM_IPMS"/>
    <property type="match status" value="1"/>
</dbReference>
<dbReference type="Gene3D" id="3.20.20.70">
    <property type="entry name" value="Aldolase class I"/>
    <property type="match status" value="1"/>
</dbReference>
<comment type="similarity">
    <text evidence="2 11">Belongs to the alpha-IPM synthase/homocitrate synthase family. LeuA type 1 subfamily.</text>
</comment>
<dbReference type="GO" id="GO:0003985">
    <property type="term" value="F:acetyl-CoA C-acetyltransferase activity"/>
    <property type="evidence" value="ECO:0007669"/>
    <property type="project" value="UniProtKB-UniRule"/>
</dbReference>
<evidence type="ECO:0000256" key="8">
    <source>
        <dbReference type="ARBA" id="ARBA00022723"/>
    </source>
</evidence>
<dbReference type="SMART" id="SM00917">
    <property type="entry name" value="LeuA_dimer"/>
    <property type="match status" value="1"/>
</dbReference>